<dbReference type="OrthoDB" id="2281403at2759"/>
<accession>A0A1X2GPX0</accession>
<dbReference type="InterPro" id="IPR011989">
    <property type="entry name" value="ARM-like"/>
</dbReference>
<name>A0A1X2GPX0_9FUNG</name>
<protein>
    <recommendedName>
        <fullName evidence="2">Dynein axonemal assembly factor 5 TPR repeats domain-containing protein</fullName>
    </recommendedName>
</protein>
<dbReference type="Pfam" id="PF25757">
    <property type="entry name" value="TPR_DNAAF5"/>
    <property type="match status" value="1"/>
</dbReference>
<proteinExistence type="predicted"/>
<dbReference type="EMBL" id="MCGT01000006">
    <property type="protein sequence ID" value="ORX58796.1"/>
    <property type="molecule type" value="Genomic_DNA"/>
</dbReference>
<evidence type="ECO:0000313" key="3">
    <source>
        <dbReference type="EMBL" id="ORX58796.1"/>
    </source>
</evidence>
<feature type="region of interest" description="Disordered" evidence="1">
    <location>
        <begin position="228"/>
        <end position="265"/>
    </location>
</feature>
<dbReference type="SUPFAM" id="SSF48371">
    <property type="entry name" value="ARM repeat"/>
    <property type="match status" value="1"/>
</dbReference>
<feature type="domain" description="Dynein axonemal assembly factor 5 TPR repeats" evidence="2">
    <location>
        <begin position="2"/>
        <end position="187"/>
    </location>
</feature>
<reference evidence="3 4" key="1">
    <citation type="submission" date="2016-07" db="EMBL/GenBank/DDBJ databases">
        <title>Pervasive Adenine N6-methylation of Active Genes in Fungi.</title>
        <authorList>
            <consortium name="DOE Joint Genome Institute"/>
            <person name="Mondo S.J."/>
            <person name="Dannebaum R.O."/>
            <person name="Kuo R.C."/>
            <person name="Labutti K."/>
            <person name="Haridas S."/>
            <person name="Kuo A."/>
            <person name="Salamov A."/>
            <person name="Ahrendt S.R."/>
            <person name="Lipzen A."/>
            <person name="Sullivan W."/>
            <person name="Andreopoulos W.B."/>
            <person name="Clum A."/>
            <person name="Lindquist E."/>
            <person name="Daum C."/>
            <person name="Ramamoorthy G.K."/>
            <person name="Gryganskyi A."/>
            <person name="Culley D."/>
            <person name="Magnuson J.K."/>
            <person name="James T.Y."/>
            <person name="O'Malley M.A."/>
            <person name="Stajich J.E."/>
            <person name="Spatafora J.W."/>
            <person name="Visel A."/>
            <person name="Grigoriev I.V."/>
        </authorList>
    </citation>
    <scope>NUCLEOTIDE SEQUENCE [LARGE SCALE GENOMIC DNA]</scope>
    <source>
        <strain evidence="3 4">NRRL 3301</strain>
    </source>
</reference>
<keyword evidence="4" id="KW-1185">Reference proteome</keyword>
<gene>
    <name evidence="3" type="ORF">DM01DRAFT_1206943</name>
</gene>
<dbReference type="AlphaFoldDB" id="A0A1X2GPX0"/>
<comment type="caution">
    <text evidence="3">The sequence shown here is derived from an EMBL/GenBank/DDBJ whole genome shotgun (WGS) entry which is preliminary data.</text>
</comment>
<dbReference type="Proteomes" id="UP000242146">
    <property type="component" value="Unassembled WGS sequence"/>
</dbReference>
<sequence>MIKRRALTSIVDQLKSWDTLTPEEVDGLMILLLPKFCRWLTSGIESIRETTLQKLLIFYVDHVKTPDLETLLQCGIEQLPNEPTEELRQHWLALMLHWARHDTTRFPIKIEPVLMQFLTLAVKDACPEVKDMAGDLVIALAQAHPTLIRHRGDHSIKLLLPLIQYRHTAIRVTGIKAVRQVLQCSSQGTGTTDVGAPGRRVACSMVALGPLHTRRLVDSDLARRQRRWIGRGADGQPESAGSIRSGGLQRHGGCRSHHGQYQRSPRRQDHWMAACCASMLG</sequence>
<evidence type="ECO:0000313" key="4">
    <source>
        <dbReference type="Proteomes" id="UP000242146"/>
    </source>
</evidence>
<dbReference type="Gene3D" id="1.25.10.10">
    <property type="entry name" value="Leucine-rich Repeat Variant"/>
    <property type="match status" value="1"/>
</dbReference>
<evidence type="ECO:0000256" key="1">
    <source>
        <dbReference type="SAM" id="MobiDB-lite"/>
    </source>
</evidence>
<dbReference type="InterPro" id="IPR016024">
    <property type="entry name" value="ARM-type_fold"/>
</dbReference>
<organism evidence="3 4">
    <name type="scientific">Hesseltinella vesiculosa</name>
    <dbReference type="NCBI Taxonomy" id="101127"/>
    <lineage>
        <taxon>Eukaryota</taxon>
        <taxon>Fungi</taxon>
        <taxon>Fungi incertae sedis</taxon>
        <taxon>Mucoromycota</taxon>
        <taxon>Mucoromycotina</taxon>
        <taxon>Mucoromycetes</taxon>
        <taxon>Mucorales</taxon>
        <taxon>Cunninghamellaceae</taxon>
        <taxon>Hesseltinella</taxon>
    </lineage>
</organism>
<evidence type="ECO:0000259" key="2">
    <source>
        <dbReference type="Pfam" id="PF25757"/>
    </source>
</evidence>
<dbReference type="InterPro" id="IPR057978">
    <property type="entry name" value="TPR_DAAF5"/>
</dbReference>